<dbReference type="PANTHER" id="PTHR10057">
    <property type="entry name" value="PERIPHERAL-TYPE BENZODIAZEPINE RECEPTOR"/>
    <property type="match status" value="1"/>
</dbReference>
<comment type="caution">
    <text evidence="7">The sequence shown here is derived from an EMBL/GenBank/DDBJ whole genome shotgun (WGS) entry which is preliminary data.</text>
</comment>
<dbReference type="Proteomes" id="UP000476820">
    <property type="component" value="Unassembled WGS sequence"/>
</dbReference>
<dbReference type="InterPro" id="IPR004307">
    <property type="entry name" value="TspO_MBR"/>
</dbReference>
<proteinExistence type="inferred from homology"/>
<dbReference type="EMBL" id="SGKU01000004">
    <property type="protein sequence ID" value="NFA41485.1"/>
    <property type="molecule type" value="Genomic_DNA"/>
</dbReference>
<evidence type="ECO:0000313" key="10">
    <source>
        <dbReference type="Proteomes" id="UP000476820"/>
    </source>
</evidence>
<dbReference type="PIRSF" id="PIRSF005859">
    <property type="entry name" value="PBR"/>
    <property type="match status" value="1"/>
</dbReference>
<dbReference type="GO" id="GO:0016020">
    <property type="term" value="C:membrane"/>
    <property type="evidence" value="ECO:0007669"/>
    <property type="project" value="UniProtKB-SubCell"/>
</dbReference>
<feature type="transmembrane region" description="Helical" evidence="6">
    <location>
        <begin position="142"/>
        <end position="162"/>
    </location>
</feature>
<dbReference type="FunFam" id="1.20.1260.100:FF:000001">
    <property type="entry name" value="translocator protein 2"/>
    <property type="match status" value="1"/>
</dbReference>
<dbReference type="CDD" id="cd15904">
    <property type="entry name" value="TSPO_MBR"/>
    <property type="match status" value="1"/>
</dbReference>
<comment type="subcellular location">
    <subcellularLocation>
        <location evidence="1">Membrane</location>
        <topology evidence="1">Multi-pass membrane protein</topology>
    </subcellularLocation>
</comment>
<name>A0A0C2SFN0_CLOBO</name>
<feature type="transmembrane region" description="Helical" evidence="6">
    <location>
        <begin position="12"/>
        <end position="30"/>
    </location>
</feature>
<protein>
    <submittedName>
        <fullName evidence="7">Tryptophan-rich sensory protein</fullName>
    </submittedName>
</protein>
<evidence type="ECO:0000256" key="5">
    <source>
        <dbReference type="ARBA" id="ARBA00023136"/>
    </source>
</evidence>
<dbReference type="EMBL" id="SWOV01000009">
    <property type="protein sequence ID" value="NFF87240.1"/>
    <property type="molecule type" value="Genomic_DNA"/>
</dbReference>
<evidence type="ECO:0000256" key="3">
    <source>
        <dbReference type="ARBA" id="ARBA00022692"/>
    </source>
</evidence>
<dbReference type="RefSeq" id="WP_012451641.1">
    <property type="nucleotide sequence ID" value="NZ_CP010520.1"/>
</dbReference>
<evidence type="ECO:0000256" key="1">
    <source>
        <dbReference type="ARBA" id="ARBA00004141"/>
    </source>
</evidence>
<keyword evidence="5 6" id="KW-0472">Membrane</keyword>
<feature type="transmembrane region" description="Helical" evidence="6">
    <location>
        <begin position="50"/>
        <end position="75"/>
    </location>
</feature>
<dbReference type="OrthoDB" id="9795496at2"/>
<dbReference type="AlphaFoldDB" id="A0A0C2SFN0"/>
<comment type="similarity">
    <text evidence="2">Belongs to the TspO/BZRP family.</text>
</comment>
<dbReference type="Gene3D" id="1.20.1260.100">
    <property type="entry name" value="TspO/MBR protein"/>
    <property type="match status" value="1"/>
</dbReference>
<evidence type="ECO:0000313" key="9">
    <source>
        <dbReference type="Proteomes" id="UP000472355"/>
    </source>
</evidence>
<reference evidence="7 9" key="1">
    <citation type="submission" date="2019-02" db="EMBL/GenBank/DDBJ databases">
        <title>Genome sequencing of Clostridium botulinum clinical isolates.</title>
        <authorList>
            <person name="Brunt J."/>
            <person name="Van Vliet A.H.M."/>
            <person name="Stringer S.C."/>
            <person name="Grant K.A."/>
            <person name="Carter A.C."/>
            <person name="Peck M.W."/>
        </authorList>
    </citation>
    <scope>NUCLEOTIDE SEQUENCE [LARGE SCALE GENOMIC DNA]</scope>
    <source>
        <strain evidence="7 9">H113700579</strain>
    </source>
</reference>
<dbReference type="GO" id="GO:0033013">
    <property type="term" value="P:tetrapyrrole metabolic process"/>
    <property type="evidence" value="ECO:0007669"/>
    <property type="project" value="UniProtKB-ARBA"/>
</dbReference>
<organism evidence="7 9">
    <name type="scientific">Clostridium botulinum</name>
    <dbReference type="NCBI Taxonomy" id="1491"/>
    <lineage>
        <taxon>Bacteria</taxon>
        <taxon>Bacillati</taxon>
        <taxon>Bacillota</taxon>
        <taxon>Clostridia</taxon>
        <taxon>Eubacteriales</taxon>
        <taxon>Clostridiaceae</taxon>
        <taxon>Clostridium</taxon>
    </lineage>
</organism>
<dbReference type="Proteomes" id="UP000472355">
    <property type="component" value="Unassembled WGS sequence"/>
</dbReference>
<feature type="transmembrane region" description="Helical" evidence="6">
    <location>
        <begin position="87"/>
        <end position="104"/>
    </location>
</feature>
<gene>
    <name evidence="7" type="ORF">EXM65_02535</name>
    <name evidence="8" type="ORF">FC774_05030</name>
</gene>
<keyword evidence="3 6" id="KW-0812">Transmembrane</keyword>
<evidence type="ECO:0000313" key="7">
    <source>
        <dbReference type="EMBL" id="NFA41485.1"/>
    </source>
</evidence>
<evidence type="ECO:0000313" key="8">
    <source>
        <dbReference type="EMBL" id="NFF87240.1"/>
    </source>
</evidence>
<evidence type="ECO:0000256" key="4">
    <source>
        <dbReference type="ARBA" id="ARBA00022989"/>
    </source>
</evidence>
<evidence type="ECO:0000256" key="2">
    <source>
        <dbReference type="ARBA" id="ARBA00007524"/>
    </source>
</evidence>
<feature type="transmembrane region" description="Helical" evidence="6">
    <location>
        <begin position="110"/>
        <end position="130"/>
    </location>
</feature>
<evidence type="ECO:0000256" key="6">
    <source>
        <dbReference type="SAM" id="Phobius"/>
    </source>
</evidence>
<dbReference type="PANTHER" id="PTHR10057:SF0">
    <property type="entry name" value="TRANSLOCATOR PROTEIN"/>
    <property type="match status" value="1"/>
</dbReference>
<dbReference type="Pfam" id="PF03073">
    <property type="entry name" value="TspO_MBR"/>
    <property type="match status" value="1"/>
</dbReference>
<dbReference type="InterPro" id="IPR038330">
    <property type="entry name" value="TspO/MBR-related_sf"/>
</dbReference>
<accession>A0A0C2SFN0</accession>
<keyword evidence="4 6" id="KW-1133">Transmembrane helix</keyword>
<reference evidence="8 10" key="2">
    <citation type="submission" date="2019-04" db="EMBL/GenBank/DDBJ databases">
        <title>Genome sequencing of Clostridium botulinum Groups I-IV and Clostridium butyricum.</title>
        <authorList>
            <person name="Brunt J."/>
            <person name="Van Vliet A.H.M."/>
            <person name="Stringer S.C."/>
            <person name="Carter A.T."/>
            <person name="Peck M.W."/>
        </authorList>
    </citation>
    <scope>NUCLEOTIDE SEQUENCE [LARGE SCALE GENOMIC DNA]</scope>
    <source>
        <strain evidence="8 10">1605</strain>
    </source>
</reference>
<sequence>MREEKKRTKKIFFIPLIISVGLPLLIAWLINSTMPYTGELYNSLNKPFFAPPASVFPIVWTILYILMGIACYRVYILKYRGIDTSSAIFTYSIQLLLNFLWTFIFFGLRLYGIAFIELLIILFFAVLTFIKFYNKDKIAGLLFIPYLLWLTYAGVLNFYVWMLNEM</sequence>